<name>A0AAD1TZ68_CITFR</name>
<proteinExistence type="predicted"/>
<dbReference type="Pfam" id="PF01926">
    <property type="entry name" value="MMR_HSR1"/>
    <property type="match status" value="1"/>
</dbReference>
<dbReference type="GO" id="GO:0005829">
    <property type="term" value="C:cytosol"/>
    <property type="evidence" value="ECO:0007669"/>
    <property type="project" value="TreeGrafter"/>
</dbReference>
<dbReference type="InterPro" id="IPR027417">
    <property type="entry name" value="P-loop_NTPase"/>
</dbReference>
<evidence type="ECO:0000259" key="1">
    <source>
        <dbReference type="Pfam" id="PF01926"/>
    </source>
</evidence>
<dbReference type="Gene3D" id="3.40.50.300">
    <property type="entry name" value="P-loop containing nucleotide triphosphate hydrolases"/>
    <property type="match status" value="1"/>
</dbReference>
<dbReference type="AlphaFoldDB" id="A0AAD1TZ68"/>
<reference evidence="2" key="1">
    <citation type="submission" date="2022-05" db="EMBL/GenBank/DDBJ databases">
        <authorList>
            <person name="Alioto T."/>
            <person name="Alioto T."/>
            <person name="Gomez Garrido J."/>
        </authorList>
    </citation>
    <scope>NUCLEOTIDE SEQUENCE</scope>
    <source>
        <strain evidence="2">112</strain>
    </source>
</reference>
<dbReference type="SUPFAM" id="SSF52540">
    <property type="entry name" value="P-loop containing nucleoside triphosphate hydrolases"/>
    <property type="match status" value="1"/>
</dbReference>
<sequence length="296" mass="33329">VSDRILTGQIPDALKQSLSCLPATVSDVMVERLLRCVHYEPVIGIMGKSGAGKSSLCNTLFSPPPASVDAVRGCTRRVQRYHVRRGPYTLHIADFPGIAETPELDRQYRRLYRAWSSTLDLIVWGLKADERAWKDDLRCYRELLNAGAEPERFLFVLTQADKMEPCREWDNSNHQPSANQSENLATKTELAMTLFAAVHPVIAVSATENYNLELWAEALIQALPVNSCSAVTRHLNSELRTKRVQKTAREGFVSVAGTIFDEAASVVQTSGKLMRQLQRLRQRFLSAIHVIWHLLF</sequence>
<accession>A0AAD1TZ68</accession>
<dbReference type="GO" id="GO:0005525">
    <property type="term" value="F:GTP binding"/>
    <property type="evidence" value="ECO:0007669"/>
    <property type="project" value="InterPro"/>
</dbReference>
<dbReference type="InterPro" id="IPR006073">
    <property type="entry name" value="GTP-bd"/>
</dbReference>
<organism evidence="2 3">
    <name type="scientific">Citrobacter freundii</name>
    <dbReference type="NCBI Taxonomy" id="546"/>
    <lineage>
        <taxon>Bacteria</taxon>
        <taxon>Pseudomonadati</taxon>
        <taxon>Pseudomonadota</taxon>
        <taxon>Gammaproteobacteria</taxon>
        <taxon>Enterobacterales</taxon>
        <taxon>Enterobacteriaceae</taxon>
        <taxon>Citrobacter</taxon>
        <taxon>Citrobacter freundii complex</taxon>
    </lineage>
</organism>
<dbReference type="Proteomes" id="UP000789647">
    <property type="component" value="Chromosome"/>
</dbReference>
<evidence type="ECO:0000313" key="3">
    <source>
        <dbReference type="Proteomes" id="UP000789647"/>
    </source>
</evidence>
<dbReference type="PANTHER" id="PTHR42714">
    <property type="entry name" value="TRNA MODIFICATION GTPASE GTPBP3"/>
    <property type="match status" value="1"/>
</dbReference>
<dbReference type="EMBL" id="OW995941">
    <property type="protein sequence ID" value="CAH6615295.1"/>
    <property type="molecule type" value="Genomic_DNA"/>
</dbReference>
<feature type="domain" description="G" evidence="1">
    <location>
        <begin position="43"/>
        <end position="145"/>
    </location>
</feature>
<dbReference type="PANTHER" id="PTHR42714:SF2">
    <property type="entry name" value="TRNA MODIFICATION GTPASE GTPBP3, MITOCHONDRIAL"/>
    <property type="match status" value="1"/>
</dbReference>
<feature type="non-terminal residue" evidence="2">
    <location>
        <position position="1"/>
    </location>
</feature>
<protein>
    <submittedName>
        <fullName evidence="2">GTPase Der</fullName>
    </submittedName>
</protein>
<dbReference type="GO" id="GO:0030488">
    <property type="term" value="P:tRNA methylation"/>
    <property type="evidence" value="ECO:0007669"/>
    <property type="project" value="TreeGrafter"/>
</dbReference>
<dbReference type="GO" id="GO:0002098">
    <property type="term" value="P:tRNA wobble uridine modification"/>
    <property type="evidence" value="ECO:0007669"/>
    <property type="project" value="TreeGrafter"/>
</dbReference>
<evidence type="ECO:0000313" key="2">
    <source>
        <dbReference type="EMBL" id="CAH6615295.1"/>
    </source>
</evidence>
<gene>
    <name evidence="2" type="ORF">AI2935V1_4337</name>
</gene>